<dbReference type="EC" id="2.7.7.4" evidence="2"/>
<dbReference type="SUPFAM" id="SSF52402">
    <property type="entry name" value="Adenine nucleotide alpha hydrolases-like"/>
    <property type="match status" value="1"/>
</dbReference>
<dbReference type="PANTHER" id="PTHR43196">
    <property type="entry name" value="SULFATE ADENYLYLTRANSFERASE SUBUNIT 2"/>
    <property type="match status" value="1"/>
</dbReference>
<organism evidence="2 3">
    <name type="scientific">Clostridium beijerinckii</name>
    <name type="common">Clostridium MP</name>
    <dbReference type="NCBI Taxonomy" id="1520"/>
    <lineage>
        <taxon>Bacteria</taxon>
        <taxon>Bacillati</taxon>
        <taxon>Bacillota</taxon>
        <taxon>Clostridia</taxon>
        <taxon>Eubacteriales</taxon>
        <taxon>Clostridiaceae</taxon>
        <taxon>Clostridium</taxon>
    </lineage>
</organism>
<gene>
    <name evidence="2" type="primary">cysD_1</name>
    <name evidence="2" type="ORF">CLBCK_26340</name>
</gene>
<dbReference type="InterPro" id="IPR050128">
    <property type="entry name" value="Sulfate_adenylyltrnsfr_sub2"/>
</dbReference>
<dbReference type="Pfam" id="PF01507">
    <property type="entry name" value="PAPS_reduct"/>
    <property type="match status" value="1"/>
</dbReference>
<sequence>MILANKVDKNKEPFIGVIVGARADEEGSSFKERYFSPRDKNSDWEIEEQPLEFWNEYKTDFAPGTHVRIHHLLDWTELDIWEYKKRKYSYCIFIL</sequence>
<evidence type="ECO:0000259" key="1">
    <source>
        <dbReference type="Pfam" id="PF01507"/>
    </source>
</evidence>
<dbReference type="InterPro" id="IPR002500">
    <property type="entry name" value="PAPS_reduct_dom"/>
</dbReference>
<dbReference type="Gene3D" id="3.40.50.620">
    <property type="entry name" value="HUPs"/>
    <property type="match status" value="1"/>
</dbReference>
<comment type="caution">
    <text evidence="2">The sequence shown here is derived from an EMBL/GenBank/DDBJ whole genome shotgun (WGS) entry which is preliminary data.</text>
</comment>
<evidence type="ECO:0000313" key="3">
    <source>
        <dbReference type="Proteomes" id="UP000190973"/>
    </source>
</evidence>
<dbReference type="EMBL" id="LZZI01000044">
    <property type="protein sequence ID" value="OOM60917.1"/>
    <property type="molecule type" value="Genomic_DNA"/>
</dbReference>
<dbReference type="Proteomes" id="UP000190973">
    <property type="component" value="Unassembled WGS sequence"/>
</dbReference>
<dbReference type="AlphaFoldDB" id="A0A1S8S644"/>
<name>A0A1S8S644_CLOBE</name>
<accession>A0A1S8S644</accession>
<protein>
    <submittedName>
        <fullName evidence="2">Sulfate adenylyltransferase subunit 2</fullName>
        <ecNumber evidence="2">2.7.7.4</ecNumber>
    </submittedName>
</protein>
<proteinExistence type="predicted"/>
<keyword evidence="2" id="KW-0808">Transferase</keyword>
<dbReference type="PANTHER" id="PTHR43196:SF1">
    <property type="entry name" value="SULFATE ADENYLYLTRANSFERASE SUBUNIT 2"/>
    <property type="match status" value="1"/>
</dbReference>
<feature type="domain" description="Phosphoadenosine phosphosulphate reductase" evidence="1">
    <location>
        <begin position="14"/>
        <end position="86"/>
    </location>
</feature>
<evidence type="ECO:0000313" key="2">
    <source>
        <dbReference type="EMBL" id="OOM60917.1"/>
    </source>
</evidence>
<keyword evidence="2" id="KW-0548">Nucleotidyltransferase</keyword>
<dbReference type="InterPro" id="IPR014729">
    <property type="entry name" value="Rossmann-like_a/b/a_fold"/>
</dbReference>
<dbReference type="GO" id="GO:0004781">
    <property type="term" value="F:sulfate adenylyltransferase (ATP) activity"/>
    <property type="evidence" value="ECO:0007669"/>
    <property type="project" value="UniProtKB-EC"/>
</dbReference>
<reference evidence="2 3" key="1">
    <citation type="submission" date="2016-05" db="EMBL/GenBank/DDBJ databases">
        <title>Microbial solvent formation.</title>
        <authorList>
            <person name="Poehlein A."/>
            <person name="Montoya Solano J.D."/>
            <person name="Flitsch S."/>
            <person name="Krabben P."/>
            <person name="Duerre P."/>
            <person name="Daniel R."/>
        </authorList>
    </citation>
    <scope>NUCLEOTIDE SEQUENCE [LARGE SCALE GENOMIC DNA]</scope>
    <source>
        <strain evidence="2 3">DSM 53</strain>
    </source>
</reference>